<evidence type="ECO:0000256" key="2">
    <source>
        <dbReference type="ARBA" id="ARBA00022723"/>
    </source>
</evidence>
<evidence type="ECO:0000313" key="15">
    <source>
        <dbReference type="EMBL" id="KAG9510359.1"/>
    </source>
</evidence>
<evidence type="ECO:0000256" key="1">
    <source>
        <dbReference type="ARBA" id="ARBA00022485"/>
    </source>
</evidence>
<evidence type="ECO:0000256" key="13">
    <source>
        <dbReference type="SAM" id="MobiDB-lite"/>
    </source>
</evidence>
<organism evidence="15 16">
    <name type="scientific">Fragariocoptes setiger</name>
    <dbReference type="NCBI Taxonomy" id="1670756"/>
    <lineage>
        <taxon>Eukaryota</taxon>
        <taxon>Metazoa</taxon>
        <taxon>Ecdysozoa</taxon>
        <taxon>Arthropoda</taxon>
        <taxon>Chelicerata</taxon>
        <taxon>Arachnida</taxon>
        <taxon>Acari</taxon>
        <taxon>Acariformes</taxon>
        <taxon>Trombidiformes</taxon>
        <taxon>Prostigmata</taxon>
        <taxon>Eupodina</taxon>
        <taxon>Eriophyoidea</taxon>
        <taxon>Phytoptidae</taxon>
        <taxon>Fragariocoptes</taxon>
    </lineage>
</organism>
<evidence type="ECO:0000256" key="12">
    <source>
        <dbReference type="ARBA" id="ARBA00023235"/>
    </source>
</evidence>
<comment type="caution">
    <text evidence="15">The sequence shown here is derived from an EMBL/GenBank/DDBJ whole genome shotgun (WGS) entry which is preliminary data.</text>
</comment>
<evidence type="ECO:0000256" key="9">
    <source>
        <dbReference type="ARBA" id="ARBA00023014"/>
    </source>
</evidence>
<dbReference type="PANTHER" id="PTHR11472:SF34">
    <property type="entry name" value="REGULATOR OF TELOMERE ELONGATION HELICASE 1"/>
    <property type="match status" value="1"/>
</dbReference>
<evidence type="ECO:0000256" key="7">
    <source>
        <dbReference type="ARBA" id="ARBA00022840"/>
    </source>
</evidence>
<keyword evidence="5" id="KW-0378">Hydrolase</keyword>
<evidence type="ECO:0000256" key="8">
    <source>
        <dbReference type="ARBA" id="ARBA00023004"/>
    </source>
</evidence>
<dbReference type="PROSITE" id="PS51193">
    <property type="entry name" value="HELICASE_ATP_BIND_2"/>
    <property type="match status" value="1"/>
</dbReference>
<dbReference type="InterPro" id="IPR014013">
    <property type="entry name" value="Helic_SF1/SF2_ATP-bd_DinG/Rad3"/>
</dbReference>
<keyword evidence="1" id="KW-0004">4Fe-4S</keyword>
<keyword evidence="12" id="KW-0413">Isomerase</keyword>
<dbReference type="Gene3D" id="3.40.50.300">
    <property type="entry name" value="P-loop containing nucleotide triphosphate hydrolases"/>
    <property type="match status" value="2"/>
</dbReference>
<evidence type="ECO:0000256" key="11">
    <source>
        <dbReference type="ARBA" id="ARBA00023204"/>
    </source>
</evidence>
<keyword evidence="9" id="KW-0411">Iron-sulfur</keyword>
<dbReference type="InterPro" id="IPR014001">
    <property type="entry name" value="Helicase_ATP-bd"/>
</dbReference>
<evidence type="ECO:0000259" key="14">
    <source>
        <dbReference type="PROSITE" id="PS51193"/>
    </source>
</evidence>
<dbReference type="Proteomes" id="UP000825002">
    <property type="component" value="Unassembled WGS sequence"/>
</dbReference>
<dbReference type="SMART" id="SM00487">
    <property type="entry name" value="DEXDc"/>
    <property type="match status" value="1"/>
</dbReference>
<dbReference type="PROSITE" id="PS00690">
    <property type="entry name" value="DEAH_ATP_HELICASE"/>
    <property type="match status" value="1"/>
</dbReference>
<keyword evidence="3" id="KW-0547">Nucleotide-binding</keyword>
<keyword evidence="10" id="KW-0238">DNA-binding</keyword>
<feature type="compositionally biased region" description="Polar residues" evidence="13">
    <location>
        <begin position="813"/>
        <end position="826"/>
    </location>
</feature>
<evidence type="ECO:0000256" key="6">
    <source>
        <dbReference type="ARBA" id="ARBA00022806"/>
    </source>
</evidence>
<dbReference type="EMBL" id="JAIFTH010000165">
    <property type="protein sequence ID" value="KAG9510359.1"/>
    <property type="molecule type" value="Genomic_DNA"/>
</dbReference>
<dbReference type="InterPro" id="IPR057498">
    <property type="entry name" value="Rtel1_ARCH"/>
</dbReference>
<feature type="non-terminal residue" evidence="15">
    <location>
        <position position="1"/>
    </location>
</feature>
<feature type="compositionally biased region" description="Basic and acidic residues" evidence="13">
    <location>
        <begin position="276"/>
        <end position="294"/>
    </location>
</feature>
<keyword evidence="2" id="KW-0479">Metal-binding</keyword>
<accession>A0ABQ7SAA7</accession>
<evidence type="ECO:0000256" key="3">
    <source>
        <dbReference type="ARBA" id="ARBA00022741"/>
    </source>
</evidence>
<dbReference type="PANTHER" id="PTHR11472">
    <property type="entry name" value="DNA REPAIR DEAD HELICASE RAD3/XP-D SUBFAMILY MEMBER"/>
    <property type="match status" value="1"/>
</dbReference>
<dbReference type="InterPro" id="IPR006554">
    <property type="entry name" value="Helicase-like_DEXD_c2"/>
</dbReference>
<dbReference type="Pfam" id="PF06733">
    <property type="entry name" value="DEAD_2"/>
    <property type="match status" value="1"/>
</dbReference>
<name>A0ABQ7SAA7_9ACAR</name>
<keyword evidence="16" id="KW-1185">Reference proteome</keyword>
<feature type="domain" description="Helicase ATP-binding" evidence="14">
    <location>
        <begin position="14"/>
        <end position="271"/>
    </location>
</feature>
<dbReference type="InterPro" id="IPR045028">
    <property type="entry name" value="DinG/Rad3-like"/>
</dbReference>
<keyword evidence="11" id="KW-0234">DNA repair</keyword>
<dbReference type="Pfam" id="PF13307">
    <property type="entry name" value="Helicase_C_2"/>
    <property type="match status" value="1"/>
</dbReference>
<evidence type="ECO:0000256" key="5">
    <source>
        <dbReference type="ARBA" id="ARBA00022801"/>
    </source>
</evidence>
<evidence type="ECO:0000256" key="4">
    <source>
        <dbReference type="ARBA" id="ARBA00022763"/>
    </source>
</evidence>
<dbReference type="InterPro" id="IPR006555">
    <property type="entry name" value="ATP-dep_Helicase_C"/>
</dbReference>
<keyword evidence="7" id="KW-0067">ATP-binding</keyword>
<sequence>MAVPQIKHYSVFVNGINVQFPHKPYDVQRDYMHKVIECLRASQHGLLESPTGTGKTLSLLCASLAWQQEHGEPTGPIIYSSRTHAQLAQAANEMRQTAYARKPAVVLGGREQMCLNDEVRHMSGSNLINRSCRNSITKNACVFYSNYEKKSELMSDTAVHDIEDLVTFGRKNQCCPYYASRRFAEKKASIVFTPYNYVLDPALRKIQSVKLDNSVIIFDEAHNIENILEECVSGDLRKSHLKAIQNCVSYLPKKINDCLNFQKHGLERTGYNPRSDIVDEVPKKGSSKKAEKEEKPNPILEIIEKLTTDRLEQVRRYSSLLETRIVTAMKYDSSCSIDHVYAIFEDCEIGFGTADMIVETLDNMASFLSVAGVQSPNLVATFVAGITALSATVGLVYPQGFISGLKMKEHRTNFARNYRAYLTSIRDENNGYESYNSPEPPKDWIFQLWCLNPAVGLKLLLDSTCIEPRSFIITSGTLAPLDCLRNELGLPFKVELEAPHVIDRSQMDVILVSRSPTNKPLVVNYENLKSPLFVKELGDTIVKLIETLPHGVLLFFSSYGSMNRMIPYWKKTLAWNKMMAHKDLFVEPKSKEEFSTTIASYKRKIDENNRGAVFFGICRGKLSEGINLYGNYCRTVIVVGLPFPSTQDPRVNMKKEYCDQHNKSLPGRLWYMLQMQRALNQTIGRAIRSSTDIGLVLLCDERYSSLKSNLSKWIQPFYNPSMRSIAQVQTEINKFFVAHKMALEFRPVDQDCGAFQLMADRPSSRPITSSSVSSAPRSTVSTLRSREMAMLSCYAFKNTTKLSPKKDPPLERSPNNQIKKTLNNKSPLAKVSRPSSSIFDALDNKTSANDESTYSILNQTNAKSTAYKCYVCLQQADVPLRADCICGRIACRSCWLGVLKRSNSKCGQCNSLLKFKHFKRMYFESAVAKHEKVGIFAIK</sequence>
<dbReference type="SUPFAM" id="SSF52540">
    <property type="entry name" value="P-loop containing nucleoside triphosphate hydrolases"/>
    <property type="match status" value="1"/>
</dbReference>
<dbReference type="InterPro" id="IPR013083">
    <property type="entry name" value="Znf_RING/FYVE/PHD"/>
</dbReference>
<proteinExistence type="predicted"/>
<dbReference type="SUPFAM" id="SSF57850">
    <property type="entry name" value="RING/U-box"/>
    <property type="match status" value="1"/>
</dbReference>
<feature type="region of interest" description="Disordered" evidence="13">
    <location>
        <begin position="800"/>
        <end position="831"/>
    </location>
</feature>
<dbReference type="SMART" id="SM00491">
    <property type="entry name" value="HELICc2"/>
    <property type="match status" value="1"/>
</dbReference>
<keyword evidence="6" id="KW-0347">Helicase</keyword>
<dbReference type="InterPro" id="IPR010614">
    <property type="entry name" value="RAD3-like_helicase_DEAD"/>
</dbReference>
<dbReference type="InterPro" id="IPR002464">
    <property type="entry name" value="DNA/RNA_helicase_DEAH_CS"/>
</dbReference>
<gene>
    <name evidence="15" type="ORF">GZH46_01101</name>
</gene>
<keyword evidence="4" id="KW-0227">DNA damage</keyword>
<evidence type="ECO:0000256" key="10">
    <source>
        <dbReference type="ARBA" id="ARBA00023125"/>
    </source>
</evidence>
<dbReference type="SMART" id="SM00488">
    <property type="entry name" value="DEXDc2"/>
    <property type="match status" value="1"/>
</dbReference>
<feature type="region of interest" description="Disordered" evidence="13">
    <location>
        <begin position="272"/>
        <end position="294"/>
    </location>
</feature>
<dbReference type="Pfam" id="PF23109">
    <property type="entry name" value="ARCH_RTEL1"/>
    <property type="match status" value="1"/>
</dbReference>
<dbReference type="InterPro" id="IPR027417">
    <property type="entry name" value="P-loop_NTPase"/>
</dbReference>
<protein>
    <submittedName>
        <fullName evidence="15">Regulator of telomere elongation helicase 1-like protein</fullName>
    </submittedName>
</protein>
<dbReference type="Gene3D" id="3.30.40.10">
    <property type="entry name" value="Zinc/RING finger domain, C3HC4 (zinc finger)"/>
    <property type="match status" value="1"/>
</dbReference>
<keyword evidence="8" id="KW-0408">Iron</keyword>
<reference evidence="15 16" key="1">
    <citation type="submission" date="2020-10" db="EMBL/GenBank/DDBJ databases">
        <authorList>
            <person name="Klimov P.B."/>
            <person name="Dyachkov S.M."/>
            <person name="Chetverikov P.E."/>
        </authorList>
    </citation>
    <scope>NUCLEOTIDE SEQUENCE [LARGE SCALE GENOMIC DNA]</scope>
    <source>
        <strain evidence="15">BMOC 18-1129-001#AD2665</strain>
        <tissue evidence="15">Entire mites</tissue>
    </source>
</reference>
<evidence type="ECO:0000313" key="16">
    <source>
        <dbReference type="Proteomes" id="UP000825002"/>
    </source>
</evidence>